<dbReference type="CDD" id="cd18793">
    <property type="entry name" value="SF2_C_SNF"/>
    <property type="match status" value="1"/>
</dbReference>
<dbReference type="Gene3D" id="3.40.50.10810">
    <property type="entry name" value="Tandem AAA-ATPase domain"/>
    <property type="match status" value="1"/>
</dbReference>
<dbReference type="PROSITE" id="PS50966">
    <property type="entry name" value="ZF_SWIM"/>
    <property type="match status" value="1"/>
</dbReference>
<dbReference type="PANTHER" id="PTHR10799">
    <property type="entry name" value="SNF2/RAD54 HELICASE FAMILY"/>
    <property type="match status" value="1"/>
</dbReference>
<dbReference type="SMART" id="SM00490">
    <property type="entry name" value="HELICc"/>
    <property type="match status" value="1"/>
</dbReference>
<dbReference type="Pfam" id="PF00176">
    <property type="entry name" value="SNF2-rel_dom"/>
    <property type="match status" value="1"/>
</dbReference>
<dbReference type="SUPFAM" id="SSF52540">
    <property type="entry name" value="P-loop containing nucleoside triphosphate hydrolases"/>
    <property type="match status" value="2"/>
</dbReference>
<keyword evidence="2" id="KW-0863">Zinc-finger</keyword>
<feature type="domain" description="SWIM-type" evidence="3">
    <location>
        <begin position="71"/>
        <end position="105"/>
    </location>
</feature>
<reference evidence="7" key="1">
    <citation type="journal article" date="2019" name="Int. J. Syst. Evol. Microbiol.">
        <title>The Global Catalogue of Microorganisms (GCM) 10K type strain sequencing project: providing services to taxonomists for standard genome sequencing and annotation.</title>
        <authorList>
            <consortium name="The Broad Institute Genomics Platform"/>
            <consortium name="The Broad Institute Genome Sequencing Center for Infectious Disease"/>
            <person name="Wu L."/>
            <person name="Ma J."/>
        </authorList>
    </citation>
    <scope>NUCLEOTIDE SEQUENCE [LARGE SCALE GENOMIC DNA]</scope>
    <source>
        <strain evidence="7">JCM 17459</strain>
    </source>
</reference>
<dbReference type="RefSeq" id="WP_345041196.1">
    <property type="nucleotide sequence ID" value="NZ_BAABBA010000010.1"/>
</dbReference>
<dbReference type="Pfam" id="PF04434">
    <property type="entry name" value="SWIM"/>
    <property type="match status" value="1"/>
</dbReference>
<dbReference type="PROSITE" id="PS51192">
    <property type="entry name" value="HELICASE_ATP_BIND_1"/>
    <property type="match status" value="1"/>
</dbReference>
<dbReference type="Gene3D" id="3.40.50.300">
    <property type="entry name" value="P-loop containing nucleotide triphosphate hydrolases"/>
    <property type="match status" value="1"/>
</dbReference>
<dbReference type="InterPro" id="IPR038718">
    <property type="entry name" value="SNF2-like_sf"/>
</dbReference>
<sequence length="1092" mass="119021">MARRPALATLRTWTDLPGEEEILLAVGAPAFARGLAYAKGGKVTWLTSDPERRVLYAEVQGTEPTPYQTLVQVGVPGGKRLSTGRCTCPVALDCKHVAAVLVAARDELTPLSRKAHAWERLLADVVEDERTDGGEVPIGLQFEPVVETGWRGRADTPCIRIRPVVPGKKSPWVRSGIGWRDLSFRWGAHGRVEAHREALHAIYMAHQPSAYAYNDTALFLDEFGPALWPLLRAAVDAGVPLVHATLSAGAVVLADAPATVSLDLARDEDGTLRATPAVAVPGHEPPDGGSGVSIVGRPGHGVVLDLAPHLSRGGRGAPGGSAVGLVLAPLARPLTTKASNLLAAGELEVPEEDVDRFLAEYYPTLSRLVTVRSSDGSVALPTVAAPRLGLTLSYEPDHHLSLDWAFLYDVGGTTRRVPLDAGRGPGRDRSAEQRLLREVQLPASLQAGGGLPGPAGSVRVRGLDAALFVEETLPGLVEQGVEIDVVGTPVEYRRSDSAPVIRVSATDAVEGDWFDLGVTVEIDGERVPFESLFVALVRGDSHLILPSGTYFGLDRPELDQLRRLIEEATELQDRPPGSLRLTSYQAGLWEELAAIGVVEEQSERWTRSVGRLLAGEGADPPAVPAGLRATLRPYQAEGFRWLSYLWDAGLGGILADDMGLGKTVQTLATLLRAKENGTLTAPALVVAPTSVVAGWTEEAARFAPDLRVVAVTETEKKSGRKLADDVADADLVVSSYALFRIDEAAYRGLGWSGLILDEAQFVKNHQAKTYQCARRLRAPFKLAITGTPLENSLMDLWALLSIVAPGMFPDPKVFAELYRKPIERGTRPELLETLRRRIRPFIRRRTKEQVATDLPAKQEQVLHVQLNPRHRKVYDTHLQRERRKVLSLLDDVEKNRFTILRSLTLLRQLSLDASLVDEQYAKVPSSKADVFMEQLEEVVAGGHRALVFSQFTGFLATVQDRLDAEGIDYCYLDGRTRNRARRIAEFKAGAAPVFLISLKAGGFGLNLTEADYCFILDPWWNPAAEAQAVDRTHRIGQDKHVMVYRLVAENTIEEKVLALQARKRDLFDKVIDEGGALSAPLSAGDIRELLEV</sequence>
<dbReference type="InterPro" id="IPR027417">
    <property type="entry name" value="P-loop_NTPase"/>
</dbReference>
<keyword evidence="2" id="KW-0479">Metal-binding</keyword>
<dbReference type="Pfam" id="PF00271">
    <property type="entry name" value="Helicase_C"/>
    <property type="match status" value="1"/>
</dbReference>
<dbReference type="Proteomes" id="UP001499841">
    <property type="component" value="Unassembled WGS sequence"/>
</dbReference>
<evidence type="ECO:0000259" key="4">
    <source>
        <dbReference type="PROSITE" id="PS51192"/>
    </source>
</evidence>
<feature type="domain" description="Helicase ATP-binding" evidence="4">
    <location>
        <begin position="643"/>
        <end position="806"/>
    </location>
</feature>
<accession>A0ABP8EVL7</accession>
<evidence type="ECO:0000259" key="3">
    <source>
        <dbReference type="PROSITE" id="PS50966"/>
    </source>
</evidence>
<name>A0ABP8EVL7_9MICO</name>
<keyword evidence="2" id="KW-0862">Zinc</keyword>
<evidence type="ECO:0000256" key="2">
    <source>
        <dbReference type="PROSITE-ProRule" id="PRU00325"/>
    </source>
</evidence>
<dbReference type="SMART" id="SM00487">
    <property type="entry name" value="DEXDc"/>
    <property type="match status" value="1"/>
</dbReference>
<evidence type="ECO:0000259" key="5">
    <source>
        <dbReference type="PROSITE" id="PS51194"/>
    </source>
</evidence>
<keyword evidence="6" id="KW-0347">Helicase</keyword>
<keyword evidence="6" id="KW-0547">Nucleotide-binding</keyword>
<comment type="caution">
    <text evidence="6">The sequence shown here is derived from an EMBL/GenBank/DDBJ whole genome shotgun (WGS) entry which is preliminary data.</text>
</comment>
<dbReference type="InterPro" id="IPR014001">
    <property type="entry name" value="Helicase_ATP-bd"/>
</dbReference>
<keyword evidence="1" id="KW-0378">Hydrolase</keyword>
<dbReference type="PROSITE" id="PS51194">
    <property type="entry name" value="HELICASE_CTER"/>
    <property type="match status" value="1"/>
</dbReference>
<gene>
    <name evidence="6" type="ORF">GCM10022262_22860</name>
</gene>
<protein>
    <submittedName>
        <fullName evidence="6">DEAD/DEAH box helicase</fullName>
    </submittedName>
</protein>
<keyword evidence="6" id="KW-0067">ATP-binding</keyword>
<evidence type="ECO:0000313" key="7">
    <source>
        <dbReference type="Proteomes" id="UP001499841"/>
    </source>
</evidence>
<dbReference type="InterPro" id="IPR001650">
    <property type="entry name" value="Helicase_C-like"/>
</dbReference>
<dbReference type="InterPro" id="IPR000330">
    <property type="entry name" value="SNF2_N"/>
</dbReference>
<keyword evidence="7" id="KW-1185">Reference proteome</keyword>
<feature type="domain" description="Helicase C-terminal" evidence="5">
    <location>
        <begin position="931"/>
        <end position="1087"/>
    </location>
</feature>
<proteinExistence type="predicted"/>
<organism evidence="6 7">
    <name type="scientific">Georgenia daeguensis</name>
    <dbReference type="NCBI Taxonomy" id="908355"/>
    <lineage>
        <taxon>Bacteria</taxon>
        <taxon>Bacillati</taxon>
        <taxon>Actinomycetota</taxon>
        <taxon>Actinomycetes</taxon>
        <taxon>Micrococcales</taxon>
        <taxon>Bogoriellaceae</taxon>
        <taxon>Georgenia</taxon>
    </lineage>
</organism>
<dbReference type="GO" id="GO:0004386">
    <property type="term" value="F:helicase activity"/>
    <property type="evidence" value="ECO:0007669"/>
    <property type="project" value="UniProtKB-KW"/>
</dbReference>
<dbReference type="InterPro" id="IPR007527">
    <property type="entry name" value="Znf_SWIM"/>
</dbReference>
<dbReference type="InterPro" id="IPR049730">
    <property type="entry name" value="SNF2/RAD54-like_C"/>
</dbReference>
<evidence type="ECO:0000313" key="6">
    <source>
        <dbReference type="EMBL" id="GAA4287926.1"/>
    </source>
</evidence>
<dbReference type="EMBL" id="BAABBA010000010">
    <property type="protein sequence ID" value="GAA4287926.1"/>
    <property type="molecule type" value="Genomic_DNA"/>
</dbReference>
<evidence type="ECO:0000256" key="1">
    <source>
        <dbReference type="ARBA" id="ARBA00022801"/>
    </source>
</evidence>